<sequence>MEIPHPQTKQSFSSTNQSGKLPYYDDLSSKTSDVYPRIKGVSDAIILQKAGNRIGGEIKLNIDNGTFENACALRMSYILQQNGYRISPTDGYAPKGADGLRYLVRVLQIAEFIIKKFGPPTQTLTYLKDGREIRGKTGLLIFYVERWRNAKGHVTLWDGKDCYDHCYFQNNLDDDDSGAKVVKILFWELKRRKR</sequence>
<dbReference type="InterPro" id="IPR025562">
    <property type="entry name" value="Tae4"/>
</dbReference>
<protein>
    <recommendedName>
        <fullName evidence="3">Cytoplasmic protein</fullName>
    </recommendedName>
</protein>
<evidence type="ECO:0000313" key="1">
    <source>
        <dbReference type="EMBL" id="EHD13359.1"/>
    </source>
</evidence>
<dbReference type="EMBL" id="AGFR01000009">
    <property type="protein sequence ID" value="EHD13359.1"/>
    <property type="molecule type" value="Genomic_DNA"/>
</dbReference>
<proteinExistence type="predicted"/>
<dbReference type="Gene3D" id="3.90.1720.70">
    <property type="match status" value="1"/>
</dbReference>
<accession>G6F1Q5</accession>
<reference evidence="1 2" key="1">
    <citation type="submission" date="2011-10" db="EMBL/GenBank/DDBJ databases">
        <title>Genome Sequence of Commensalibacter intestini A911, isolated from Drosophila gut.</title>
        <authorList>
            <person name="Lee W.-J."/>
            <person name="Kim E.-K."/>
        </authorList>
    </citation>
    <scope>NUCLEOTIDE SEQUENCE [LARGE SCALE GENOMIC DNA]</scope>
    <source>
        <strain evidence="1 2">A911</strain>
    </source>
</reference>
<dbReference type="Proteomes" id="UP000005939">
    <property type="component" value="Unassembled WGS sequence"/>
</dbReference>
<gene>
    <name evidence="1" type="ORF">CIN_15510</name>
</gene>
<organism evidence="1 2">
    <name type="scientific">Commensalibacter intestini A911</name>
    <dbReference type="NCBI Taxonomy" id="1088868"/>
    <lineage>
        <taxon>Bacteria</taxon>
        <taxon>Pseudomonadati</taxon>
        <taxon>Pseudomonadota</taxon>
        <taxon>Alphaproteobacteria</taxon>
        <taxon>Acetobacterales</taxon>
        <taxon>Acetobacteraceae</taxon>
    </lineage>
</organism>
<dbReference type="AlphaFoldDB" id="G6F1Q5"/>
<name>G6F1Q5_9PROT</name>
<evidence type="ECO:0008006" key="3">
    <source>
        <dbReference type="Google" id="ProtNLM"/>
    </source>
</evidence>
<comment type="caution">
    <text evidence="1">The sequence shown here is derived from an EMBL/GenBank/DDBJ whole genome shotgun (WGS) entry which is preliminary data.</text>
</comment>
<dbReference type="eggNOG" id="ENOG5031AW6">
    <property type="taxonomic scope" value="Bacteria"/>
</dbReference>
<evidence type="ECO:0000313" key="2">
    <source>
        <dbReference type="Proteomes" id="UP000005939"/>
    </source>
</evidence>
<dbReference type="Pfam" id="PF14113">
    <property type="entry name" value="Tae4"/>
    <property type="match status" value="1"/>
</dbReference>